<sequence>MIGISSSAGAYSYTTLQQNQQNQANQQSQVQTLETDPVETRPQAPVAVAPERPPANLGAEILPAPEFPIEDDETQETVQDRDQLRGAVVYTSEINQTNRVIDAYASQYQDEEDTSSVGLTPADYGIDSSQLRVATGNSLISNIYQNNQAEPYGNQSIGSIVDNQV</sequence>
<feature type="region of interest" description="Disordered" evidence="1">
    <location>
        <begin position="18"/>
        <end position="59"/>
    </location>
</feature>
<gene>
    <name evidence="2" type="ORF">NAF29_01720</name>
</gene>
<evidence type="ECO:0000313" key="2">
    <source>
        <dbReference type="EMBL" id="MCM2678388.1"/>
    </source>
</evidence>
<evidence type="ECO:0000313" key="3">
    <source>
        <dbReference type="Proteomes" id="UP001165393"/>
    </source>
</evidence>
<comment type="caution">
    <text evidence="2">The sequence shown here is derived from an EMBL/GenBank/DDBJ whole genome shotgun (WGS) entry which is preliminary data.</text>
</comment>
<protein>
    <submittedName>
        <fullName evidence="2">Uncharacterized protein</fullName>
    </submittedName>
</protein>
<feature type="compositionally biased region" description="Low complexity" evidence="1">
    <location>
        <begin position="41"/>
        <end position="50"/>
    </location>
</feature>
<organism evidence="2 3">
    <name type="scientific">Echinimonas agarilytica</name>
    <dbReference type="NCBI Taxonomy" id="1215918"/>
    <lineage>
        <taxon>Bacteria</taxon>
        <taxon>Pseudomonadati</taxon>
        <taxon>Pseudomonadota</taxon>
        <taxon>Gammaproteobacteria</taxon>
        <taxon>Alteromonadales</taxon>
        <taxon>Echinimonadaceae</taxon>
        <taxon>Echinimonas</taxon>
    </lineage>
</organism>
<dbReference type="Proteomes" id="UP001165393">
    <property type="component" value="Unassembled WGS sequence"/>
</dbReference>
<keyword evidence="3" id="KW-1185">Reference proteome</keyword>
<dbReference type="RefSeq" id="WP_251259756.1">
    <property type="nucleotide sequence ID" value="NZ_JAMQGP010000001.1"/>
</dbReference>
<dbReference type="EMBL" id="JAMQGP010000001">
    <property type="protein sequence ID" value="MCM2678388.1"/>
    <property type="molecule type" value="Genomic_DNA"/>
</dbReference>
<name>A0AA41W4K2_9GAMM</name>
<evidence type="ECO:0000256" key="1">
    <source>
        <dbReference type="SAM" id="MobiDB-lite"/>
    </source>
</evidence>
<reference evidence="2 3" key="1">
    <citation type="journal article" date="2013" name="Antonie Van Leeuwenhoek">
        <title>Echinimonas agarilytica gen. nov., sp. nov., a new gammaproteobacterium isolated from the sea urchin Strongylocentrotus intermedius.</title>
        <authorList>
            <person name="Nedashkovskaya O.I."/>
            <person name="Stenkova A.M."/>
            <person name="Zhukova N.V."/>
            <person name="Van Trappen S."/>
            <person name="Lee J.S."/>
            <person name="Kim S.B."/>
        </authorList>
    </citation>
    <scope>NUCLEOTIDE SEQUENCE [LARGE SCALE GENOMIC DNA]</scope>
    <source>
        <strain evidence="2 3">KMM 6351</strain>
    </source>
</reference>
<accession>A0AA41W4K2</accession>
<proteinExistence type="predicted"/>
<feature type="compositionally biased region" description="Low complexity" evidence="1">
    <location>
        <begin position="18"/>
        <end position="31"/>
    </location>
</feature>
<dbReference type="AlphaFoldDB" id="A0AA41W4K2"/>